<feature type="region of interest" description="Disordered" evidence="2">
    <location>
        <begin position="154"/>
        <end position="173"/>
    </location>
</feature>
<sequence length="207" mass="23162">MPPRPFPYPLRIGTDICHIPRIRALISKKVPGDNDAQPLDRFLSHILTWPERQHFINRFGRVGKALDDADNVAKYLAGRWAAKEACRKACEHLGQARGLHHIMILPAERHIFNSSPKETSRPRGLLLREPLDPFPSDTIRSNSAARRPLLGSQSDSAALSSFPEPNQNSKFDLDSVEGQFFEVSISHDGEYAQAVAMVPVVHWEGGE</sequence>
<evidence type="ECO:0000313" key="4">
    <source>
        <dbReference type="EMBL" id="KAF2275671.1"/>
    </source>
</evidence>
<name>A0A6A6JGJ0_WESOR</name>
<feature type="domain" description="4'-phosphopantetheinyl transferase" evidence="3">
    <location>
        <begin position="11"/>
        <end position="106"/>
    </location>
</feature>
<evidence type="ECO:0000256" key="1">
    <source>
        <dbReference type="ARBA" id="ARBA00022679"/>
    </source>
</evidence>
<keyword evidence="5" id="KW-1185">Reference proteome</keyword>
<dbReference type="SUPFAM" id="SSF56214">
    <property type="entry name" value="4'-phosphopantetheinyl transferase"/>
    <property type="match status" value="1"/>
</dbReference>
<feature type="compositionally biased region" description="Polar residues" evidence="2">
    <location>
        <begin position="154"/>
        <end position="170"/>
    </location>
</feature>
<reference evidence="4" key="1">
    <citation type="journal article" date="2020" name="Stud. Mycol.">
        <title>101 Dothideomycetes genomes: a test case for predicting lifestyles and emergence of pathogens.</title>
        <authorList>
            <person name="Haridas S."/>
            <person name="Albert R."/>
            <person name="Binder M."/>
            <person name="Bloem J."/>
            <person name="Labutti K."/>
            <person name="Salamov A."/>
            <person name="Andreopoulos B."/>
            <person name="Baker S."/>
            <person name="Barry K."/>
            <person name="Bills G."/>
            <person name="Bluhm B."/>
            <person name="Cannon C."/>
            <person name="Castanera R."/>
            <person name="Culley D."/>
            <person name="Daum C."/>
            <person name="Ezra D."/>
            <person name="Gonzalez J."/>
            <person name="Henrissat B."/>
            <person name="Kuo A."/>
            <person name="Liang C."/>
            <person name="Lipzen A."/>
            <person name="Lutzoni F."/>
            <person name="Magnuson J."/>
            <person name="Mondo S."/>
            <person name="Nolan M."/>
            <person name="Ohm R."/>
            <person name="Pangilinan J."/>
            <person name="Park H.-J."/>
            <person name="Ramirez L."/>
            <person name="Alfaro M."/>
            <person name="Sun H."/>
            <person name="Tritt A."/>
            <person name="Yoshinaga Y."/>
            <person name="Zwiers L.-H."/>
            <person name="Turgeon B."/>
            <person name="Goodwin S."/>
            <person name="Spatafora J."/>
            <person name="Crous P."/>
            <person name="Grigoriev I."/>
        </authorList>
    </citation>
    <scope>NUCLEOTIDE SEQUENCE</scope>
    <source>
        <strain evidence="4">CBS 379.55</strain>
    </source>
</reference>
<dbReference type="Gene3D" id="3.90.470.20">
    <property type="entry name" value="4'-phosphopantetheinyl transferase domain"/>
    <property type="match status" value="1"/>
</dbReference>
<keyword evidence="1" id="KW-0808">Transferase</keyword>
<protein>
    <recommendedName>
        <fullName evidence="3">4'-phosphopantetheinyl transferase domain-containing protein</fullName>
    </recommendedName>
</protein>
<dbReference type="OrthoDB" id="15433at2759"/>
<dbReference type="EMBL" id="ML986496">
    <property type="protein sequence ID" value="KAF2275671.1"/>
    <property type="molecule type" value="Genomic_DNA"/>
</dbReference>
<evidence type="ECO:0000259" key="3">
    <source>
        <dbReference type="Pfam" id="PF01648"/>
    </source>
</evidence>
<dbReference type="Proteomes" id="UP000800097">
    <property type="component" value="Unassembled WGS sequence"/>
</dbReference>
<feature type="region of interest" description="Disordered" evidence="2">
    <location>
        <begin position="113"/>
        <end position="144"/>
    </location>
</feature>
<dbReference type="GeneID" id="54556179"/>
<dbReference type="InterPro" id="IPR037143">
    <property type="entry name" value="4-PPantetheinyl_Trfase_dom_sf"/>
</dbReference>
<dbReference type="GO" id="GO:0000287">
    <property type="term" value="F:magnesium ion binding"/>
    <property type="evidence" value="ECO:0007669"/>
    <property type="project" value="InterPro"/>
</dbReference>
<dbReference type="Pfam" id="PF01648">
    <property type="entry name" value="ACPS"/>
    <property type="match status" value="1"/>
</dbReference>
<evidence type="ECO:0000313" key="5">
    <source>
        <dbReference type="Proteomes" id="UP000800097"/>
    </source>
</evidence>
<dbReference type="GO" id="GO:0008897">
    <property type="term" value="F:holo-[acyl-carrier-protein] synthase activity"/>
    <property type="evidence" value="ECO:0007669"/>
    <property type="project" value="InterPro"/>
</dbReference>
<organism evidence="4 5">
    <name type="scientific">Westerdykella ornata</name>
    <dbReference type="NCBI Taxonomy" id="318751"/>
    <lineage>
        <taxon>Eukaryota</taxon>
        <taxon>Fungi</taxon>
        <taxon>Dikarya</taxon>
        <taxon>Ascomycota</taxon>
        <taxon>Pezizomycotina</taxon>
        <taxon>Dothideomycetes</taxon>
        <taxon>Pleosporomycetidae</taxon>
        <taxon>Pleosporales</taxon>
        <taxon>Sporormiaceae</taxon>
        <taxon>Westerdykella</taxon>
    </lineage>
</organism>
<dbReference type="RefSeq" id="XP_033653210.1">
    <property type="nucleotide sequence ID" value="XM_033803004.1"/>
</dbReference>
<dbReference type="AlphaFoldDB" id="A0A6A6JGJ0"/>
<proteinExistence type="predicted"/>
<evidence type="ECO:0000256" key="2">
    <source>
        <dbReference type="SAM" id="MobiDB-lite"/>
    </source>
</evidence>
<dbReference type="InterPro" id="IPR008278">
    <property type="entry name" value="4-PPantetheinyl_Trfase_dom"/>
</dbReference>
<gene>
    <name evidence="4" type="ORF">EI97DRAFT_69223</name>
</gene>
<accession>A0A6A6JGJ0</accession>